<sequence>MVKKRANMSEKTKELAQGDVLDSLFGGSSQSEEAATTEETKMEAVSETQETEPVKKLRKVEDMKEAIKELKKSQTTFYMGSELHATIKVKAAMEGMSKSDWLIDLIVASLSDEEIKATYKRTFK</sequence>
<dbReference type="SUPFAM" id="SSF47598">
    <property type="entry name" value="Ribbon-helix-helix"/>
    <property type="match status" value="1"/>
</dbReference>
<evidence type="ECO:0000256" key="1">
    <source>
        <dbReference type="SAM" id="MobiDB-lite"/>
    </source>
</evidence>
<organism evidence="2 3">
    <name type="scientific">Listeria booriae</name>
    <dbReference type="NCBI Taxonomy" id="1552123"/>
    <lineage>
        <taxon>Bacteria</taxon>
        <taxon>Bacillati</taxon>
        <taxon>Bacillota</taxon>
        <taxon>Bacilli</taxon>
        <taxon>Bacillales</taxon>
        <taxon>Listeriaceae</taxon>
        <taxon>Listeria</taxon>
    </lineage>
</organism>
<accession>A0A842F0G4</accession>
<evidence type="ECO:0000313" key="3">
    <source>
        <dbReference type="Proteomes" id="UP000553016"/>
    </source>
</evidence>
<feature type="compositionally biased region" description="Basic and acidic residues" evidence="1">
    <location>
        <begin position="7"/>
        <end position="16"/>
    </location>
</feature>
<dbReference type="Proteomes" id="UP000553016">
    <property type="component" value="Unassembled WGS sequence"/>
</dbReference>
<evidence type="ECO:0000313" key="2">
    <source>
        <dbReference type="EMBL" id="MBC2242268.1"/>
    </source>
</evidence>
<dbReference type="RefSeq" id="WP_185541815.1">
    <property type="nucleotide sequence ID" value="NZ_JAARZA010000011.1"/>
</dbReference>
<name>A0A842F0G4_9LIST</name>
<proteinExistence type="predicted"/>
<feature type="region of interest" description="Disordered" evidence="1">
    <location>
        <begin position="1"/>
        <end position="55"/>
    </location>
</feature>
<gene>
    <name evidence="2" type="ORF">HCB35_17475</name>
</gene>
<dbReference type="GO" id="GO:0006355">
    <property type="term" value="P:regulation of DNA-templated transcription"/>
    <property type="evidence" value="ECO:0007669"/>
    <property type="project" value="InterPro"/>
</dbReference>
<reference evidence="2 3" key="1">
    <citation type="submission" date="2020-03" db="EMBL/GenBank/DDBJ databases">
        <title>Soil Listeria distribution.</title>
        <authorList>
            <person name="Liao J."/>
            <person name="Wiedmann M."/>
        </authorList>
    </citation>
    <scope>NUCLEOTIDE SEQUENCE [LARGE SCALE GENOMIC DNA]</scope>
    <source>
        <strain evidence="2 3">FSL L7-0149</strain>
    </source>
</reference>
<comment type="caution">
    <text evidence="2">The sequence shown here is derived from an EMBL/GenBank/DDBJ whole genome shotgun (WGS) entry which is preliminary data.</text>
</comment>
<dbReference type="InterPro" id="IPR010985">
    <property type="entry name" value="Ribbon_hlx_hlx"/>
</dbReference>
<protein>
    <submittedName>
        <fullName evidence="2">Uncharacterized protein</fullName>
    </submittedName>
</protein>
<dbReference type="EMBL" id="JAARZA010000011">
    <property type="protein sequence ID" value="MBC2242268.1"/>
    <property type="molecule type" value="Genomic_DNA"/>
</dbReference>
<dbReference type="AlphaFoldDB" id="A0A842F0G4"/>